<sequence>MKMISRGMSVFKSSFVKSCCQMAMKMRLFSRDLRVLSTFITAHQARIISFMFPCFGKASASYLKDIVIPPQRTCFLDIPSR</sequence>
<keyword evidence="1" id="KW-1185">Reference proteome</keyword>
<protein>
    <submittedName>
        <fullName evidence="2">Uncharacterized protein</fullName>
    </submittedName>
</protein>
<reference evidence="2" key="1">
    <citation type="submission" date="2022-11" db="UniProtKB">
        <authorList>
            <consortium name="WormBaseParasite"/>
        </authorList>
    </citation>
    <scope>IDENTIFICATION</scope>
</reference>
<dbReference type="WBParaSite" id="Gr19_v10_g16244.t1">
    <property type="protein sequence ID" value="Gr19_v10_g16244.t1"/>
    <property type="gene ID" value="Gr19_v10_g16244"/>
</dbReference>
<evidence type="ECO:0000313" key="2">
    <source>
        <dbReference type="WBParaSite" id="Gr19_v10_g16244.t1"/>
    </source>
</evidence>
<evidence type="ECO:0000313" key="1">
    <source>
        <dbReference type="Proteomes" id="UP000887572"/>
    </source>
</evidence>
<dbReference type="AlphaFoldDB" id="A0A914HD28"/>
<name>A0A914HD28_GLORO</name>
<organism evidence="1 2">
    <name type="scientific">Globodera rostochiensis</name>
    <name type="common">Golden nematode worm</name>
    <name type="synonym">Heterodera rostochiensis</name>
    <dbReference type="NCBI Taxonomy" id="31243"/>
    <lineage>
        <taxon>Eukaryota</taxon>
        <taxon>Metazoa</taxon>
        <taxon>Ecdysozoa</taxon>
        <taxon>Nematoda</taxon>
        <taxon>Chromadorea</taxon>
        <taxon>Rhabditida</taxon>
        <taxon>Tylenchina</taxon>
        <taxon>Tylenchomorpha</taxon>
        <taxon>Tylenchoidea</taxon>
        <taxon>Heteroderidae</taxon>
        <taxon>Heteroderinae</taxon>
        <taxon>Globodera</taxon>
    </lineage>
</organism>
<accession>A0A914HD28</accession>
<dbReference type="Proteomes" id="UP000887572">
    <property type="component" value="Unplaced"/>
</dbReference>
<proteinExistence type="predicted"/>